<proteinExistence type="predicted"/>
<protein>
    <submittedName>
        <fullName evidence="4">Transcriptional regulator in cluster with unspecified monosaccharide ABC transport system</fullName>
    </submittedName>
</protein>
<dbReference type="Pfam" id="PF13464">
    <property type="entry name" value="RodZ_C"/>
    <property type="match status" value="1"/>
</dbReference>
<feature type="compositionally biased region" description="Low complexity" evidence="1">
    <location>
        <begin position="153"/>
        <end position="163"/>
    </location>
</feature>
<dbReference type="CDD" id="cd00093">
    <property type="entry name" value="HTH_XRE"/>
    <property type="match status" value="1"/>
</dbReference>
<feature type="compositionally biased region" description="Low complexity" evidence="1">
    <location>
        <begin position="171"/>
        <end position="202"/>
    </location>
</feature>
<dbReference type="KEGG" id="wjo:FOL01_0694"/>
<keyword evidence="2" id="KW-0812">Transmembrane</keyword>
<dbReference type="InterPro" id="IPR025194">
    <property type="entry name" value="RodZ-like_C"/>
</dbReference>
<gene>
    <name evidence="4" type="ORF">FOL01_0694</name>
</gene>
<dbReference type="Pfam" id="PF13413">
    <property type="entry name" value="HTH_25"/>
    <property type="match status" value="1"/>
</dbReference>
<evidence type="ECO:0000259" key="3">
    <source>
        <dbReference type="Pfam" id="PF13464"/>
    </source>
</evidence>
<keyword evidence="5" id="KW-1185">Reference proteome</keyword>
<feature type="region of interest" description="Disordered" evidence="1">
    <location>
        <begin position="149"/>
        <end position="215"/>
    </location>
</feature>
<dbReference type="InterPro" id="IPR050400">
    <property type="entry name" value="Bact_Cytoskel_RodZ"/>
</dbReference>
<feature type="compositionally biased region" description="Basic and acidic residues" evidence="1">
    <location>
        <begin position="203"/>
        <end position="215"/>
    </location>
</feature>
<dbReference type="SUPFAM" id="SSF47413">
    <property type="entry name" value="lambda repressor-like DNA-binding domains"/>
    <property type="match status" value="1"/>
</dbReference>
<dbReference type="RefSeq" id="WP_075269397.1">
    <property type="nucleotide sequence ID" value="NZ_CP014332.1"/>
</dbReference>
<accession>A0A1L6RAL2</accession>
<dbReference type="STRING" id="1631871.FOL01_0694"/>
<sequence length="319" mass="34054">MNEERNSAIGQELQQARLDKGLSLDDIQQSTKIQKRYLAAIESGQFDQLPGAFYERAFVRQYATAVGIDAVAFMQKYENEDAETPQPDLSAARVDADNVTRAGMHQNEETVADKTRSMMPKIIIGVVIVAIIAIIWAVVSSFAGSAKQESKNQSTVSVSTSQVANKDSSSKKASSKSSATTSSASESKSSASSSSKKASSKSSSEKKEKTAKVDLGESNVSGTTVTYDSVKAPNKAMKMQLKAEDGSSWMQVSDAAGTVLWNGTVEDSKTQEVDIPTSANGVQVSIGNALATKVSLNGKSVDLQSNNASVWHLNMNFTR</sequence>
<evidence type="ECO:0000256" key="1">
    <source>
        <dbReference type="SAM" id="MobiDB-lite"/>
    </source>
</evidence>
<dbReference type="PANTHER" id="PTHR34475:SF1">
    <property type="entry name" value="CYTOSKELETON PROTEIN RODZ"/>
    <property type="match status" value="1"/>
</dbReference>
<feature type="transmembrane region" description="Helical" evidence="2">
    <location>
        <begin position="122"/>
        <end position="143"/>
    </location>
</feature>
<evidence type="ECO:0000313" key="5">
    <source>
        <dbReference type="Proteomes" id="UP000185473"/>
    </source>
</evidence>
<dbReference type="Gene3D" id="1.10.260.40">
    <property type="entry name" value="lambda repressor-like DNA-binding domains"/>
    <property type="match status" value="1"/>
</dbReference>
<keyword evidence="2" id="KW-0472">Membrane</keyword>
<dbReference type="AlphaFoldDB" id="A0A1L6RAL2"/>
<evidence type="ECO:0000313" key="4">
    <source>
        <dbReference type="EMBL" id="APS41553.1"/>
    </source>
</evidence>
<organism evidence="4 5">
    <name type="scientific">Weissella jogaejeotgali</name>
    <dbReference type="NCBI Taxonomy" id="1631871"/>
    <lineage>
        <taxon>Bacteria</taxon>
        <taxon>Bacillati</taxon>
        <taxon>Bacillota</taxon>
        <taxon>Bacilli</taxon>
        <taxon>Lactobacillales</taxon>
        <taxon>Lactobacillaceae</taxon>
        <taxon>Weissella</taxon>
    </lineage>
</organism>
<dbReference type="InterPro" id="IPR001387">
    <property type="entry name" value="Cro/C1-type_HTH"/>
</dbReference>
<feature type="domain" description="Cytoskeleton protein RodZ-like C-terminal" evidence="3">
    <location>
        <begin position="246"/>
        <end position="307"/>
    </location>
</feature>
<reference evidence="4 5" key="1">
    <citation type="submission" date="2016-02" db="EMBL/GenBank/DDBJ databases">
        <title>Complete Genome Sequence of Weissella jogaejeotgali FOL01.</title>
        <authorList>
            <person name="Lee J.-H."/>
            <person name="Ku H.-J."/>
        </authorList>
    </citation>
    <scope>NUCLEOTIDE SEQUENCE [LARGE SCALE GENOMIC DNA]</scope>
    <source>
        <strain evidence="4 5">FOL01</strain>
    </source>
</reference>
<dbReference type="InterPro" id="IPR010982">
    <property type="entry name" value="Lambda_DNA-bd_dom_sf"/>
</dbReference>
<keyword evidence="2" id="KW-1133">Transmembrane helix</keyword>
<dbReference type="GO" id="GO:0003677">
    <property type="term" value="F:DNA binding"/>
    <property type="evidence" value="ECO:0007669"/>
    <property type="project" value="InterPro"/>
</dbReference>
<dbReference type="PANTHER" id="PTHR34475">
    <property type="match status" value="1"/>
</dbReference>
<dbReference type="OrthoDB" id="9797543at2"/>
<name>A0A1L6RAL2_9LACO</name>
<dbReference type="EMBL" id="CP014332">
    <property type="protein sequence ID" value="APS41553.1"/>
    <property type="molecule type" value="Genomic_DNA"/>
</dbReference>
<dbReference type="Proteomes" id="UP000185473">
    <property type="component" value="Chromosome"/>
</dbReference>
<evidence type="ECO:0000256" key="2">
    <source>
        <dbReference type="SAM" id="Phobius"/>
    </source>
</evidence>